<proteinExistence type="inferred from homology"/>
<feature type="domain" description="Cell envelope-related transcriptional attenuator" evidence="4">
    <location>
        <begin position="95"/>
        <end position="245"/>
    </location>
</feature>
<gene>
    <name evidence="5" type="ORF">SAMN04488098_100658</name>
</gene>
<feature type="transmembrane region" description="Helical" evidence="3">
    <location>
        <begin position="23"/>
        <end position="43"/>
    </location>
</feature>
<dbReference type="InterPro" id="IPR050922">
    <property type="entry name" value="LytR/CpsA/Psr_CW_biosynth"/>
</dbReference>
<comment type="similarity">
    <text evidence="1">Belongs to the LytR/CpsA/Psr (LCP) family.</text>
</comment>
<feature type="region of interest" description="Disordered" evidence="2">
    <location>
        <begin position="319"/>
        <end position="359"/>
    </location>
</feature>
<dbReference type="PANTHER" id="PTHR33392:SF3">
    <property type="entry name" value="POLYISOPRENYL-TEICHOIC ACID--PEPTIDOGLYCAN TEICHOIC ACID TRANSFERASE TAGT"/>
    <property type="match status" value="1"/>
</dbReference>
<evidence type="ECO:0000256" key="3">
    <source>
        <dbReference type="SAM" id="Phobius"/>
    </source>
</evidence>
<evidence type="ECO:0000313" key="5">
    <source>
        <dbReference type="EMBL" id="SDJ89019.1"/>
    </source>
</evidence>
<dbReference type="AlphaFoldDB" id="A0A1G8XEH2"/>
<dbReference type="Proteomes" id="UP000199433">
    <property type="component" value="Unassembled WGS sequence"/>
</dbReference>
<dbReference type="Gene3D" id="3.40.630.190">
    <property type="entry name" value="LCP protein"/>
    <property type="match status" value="1"/>
</dbReference>
<name>A0A1G8XEH2_9LACT</name>
<keyword evidence="6" id="KW-1185">Reference proteome</keyword>
<protein>
    <submittedName>
        <fullName evidence="5">Transcriptional attenuator, LytR family</fullName>
    </submittedName>
</protein>
<keyword evidence="3" id="KW-0812">Transmembrane</keyword>
<dbReference type="NCBIfam" id="TIGR00350">
    <property type="entry name" value="lytR_cpsA_psr"/>
    <property type="match status" value="1"/>
</dbReference>
<sequence>MSKLKPNSRIYSNHRQKKKRQRIILGILIPLFTVILIGAMYAARLFATIENEINASFVEIDRPEPVEEVNPIDQPVSFLFMGIDNDDVRGLQSTRADSIIYATLNPLTHEMNMLSIPRDTYVPIMRNGTVVRWDRINAAYAIGEESVMVQTIEEWLDVPVHYYATFNFNAFIDIIDELGGIEMEVPVTITEMDSSDQSGAIQLEKGVQKLNGEEALALARTRKIDDDVARGHRQQLIIEAIIQKALEFQSISKYTAIAETVGSNMRTNMRMRDMTAIAQTGLNQAFTVESHVFEWSSFVERDMDLVRIHPQSFTAIQSELQDSLNRTEKDDQSSFSEDRSETQTSSSSEEASGAGDSSD</sequence>
<keyword evidence="3" id="KW-1133">Transmembrane helix</keyword>
<dbReference type="EMBL" id="FNFK01000006">
    <property type="protein sequence ID" value="SDJ89019.1"/>
    <property type="molecule type" value="Genomic_DNA"/>
</dbReference>
<evidence type="ECO:0000256" key="1">
    <source>
        <dbReference type="ARBA" id="ARBA00006068"/>
    </source>
</evidence>
<dbReference type="OrthoDB" id="27330at2"/>
<feature type="compositionally biased region" description="Low complexity" evidence="2">
    <location>
        <begin position="342"/>
        <end position="359"/>
    </location>
</feature>
<accession>A0A1G8XEH2</accession>
<reference evidence="6" key="1">
    <citation type="submission" date="2016-10" db="EMBL/GenBank/DDBJ databases">
        <authorList>
            <person name="Varghese N."/>
            <person name="Submissions S."/>
        </authorList>
    </citation>
    <scope>NUCLEOTIDE SEQUENCE [LARGE SCALE GENOMIC DNA]</scope>
    <source>
        <strain evidence="6">DSM 19181</strain>
    </source>
</reference>
<evidence type="ECO:0000313" key="6">
    <source>
        <dbReference type="Proteomes" id="UP000199433"/>
    </source>
</evidence>
<feature type="compositionally biased region" description="Basic and acidic residues" evidence="2">
    <location>
        <begin position="325"/>
        <end position="341"/>
    </location>
</feature>
<organism evidence="5 6">
    <name type="scientific">Alkalibacterium thalassium</name>
    <dbReference type="NCBI Taxonomy" id="426701"/>
    <lineage>
        <taxon>Bacteria</taxon>
        <taxon>Bacillati</taxon>
        <taxon>Bacillota</taxon>
        <taxon>Bacilli</taxon>
        <taxon>Lactobacillales</taxon>
        <taxon>Carnobacteriaceae</taxon>
        <taxon>Alkalibacterium</taxon>
    </lineage>
</organism>
<dbReference type="STRING" id="426701.SAMN04488098_100658"/>
<dbReference type="Pfam" id="PF03816">
    <property type="entry name" value="LytR_cpsA_psr"/>
    <property type="match status" value="1"/>
</dbReference>
<dbReference type="RefSeq" id="WP_091265200.1">
    <property type="nucleotide sequence ID" value="NZ_FNFK01000006.1"/>
</dbReference>
<keyword evidence="3" id="KW-0472">Membrane</keyword>
<evidence type="ECO:0000256" key="2">
    <source>
        <dbReference type="SAM" id="MobiDB-lite"/>
    </source>
</evidence>
<dbReference type="InterPro" id="IPR004474">
    <property type="entry name" value="LytR_CpsA_psr"/>
</dbReference>
<evidence type="ECO:0000259" key="4">
    <source>
        <dbReference type="Pfam" id="PF03816"/>
    </source>
</evidence>
<dbReference type="PANTHER" id="PTHR33392">
    <property type="entry name" value="POLYISOPRENYL-TEICHOIC ACID--PEPTIDOGLYCAN TEICHOIC ACID TRANSFERASE TAGU"/>
    <property type="match status" value="1"/>
</dbReference>